<evidence type="ECO:0000256" key="1">
    <source>
        <dbReference type="SAM" id="Phobius"/>
    </source>
</evidence>
<proteinExistence type="predicted"/>
<feature type="transmembrane region" description="Helical" evidence="1">
    <location>
        <begin position="51"/>
        <end position="68"/>
    </location>
</feature>
<accession>A0ABW9QU20</accession>
<feature type="transmembrane region" description="Helical" evidence="1">
    <location>
        <begin position="75"/>
        <end position="94"/>
    </location>
</feature>
<dbReference type="Proteomes" id="UP000437736">
    <property type="component" value="Unassembled WGS sequence"/>
</dbReference>
<organism evidence="2 3">
    <name type="scientific">Acidiferrimicrobium australe</name>
    <dbReference type="NCBI Taxonomy" id="2664430"/>
    <lineage>
        <taxon>Bacteria</taxon>
        <taxon>Bacillati</taxon>
        <taxon>Actinomycetota</taxon>
        <taxon>Acidimicrobiia</taxon>
        <taxon>Acidimicrobiales</taxon>
        <taxon>Acidimicrobiaceae</taxon>
        <taxon>Acidiferrimicrobium</taxon>
    </lineage>
</organism>
<keyword evidence="1" id="KW-0812">Transmembrane</keyword>
<sequence>MPDGWCGARWSWKAAGRASRRRAPTSPVVAVGVIVGLLAAVTALRWELDRAGEAVALLYVVPIALAGVRFGRRGGLTVAGFGVAAFAGLELVRARGDVDLTGWVAPLLAMALMGGLVGHLSEASARSEAALQVQARHLEELRHTRSAAIRAGDSMVQQLAAARWMLEAGNGEGALAALESTVAVGISEFSSSLPPLSPNRSAPGGLLDPT</sequence>
<gene>
    <name evidence="2" type="ORF">GHK86_03970</name>
</gene>
<evidence type="ECO:0000313" key="2">
    <source>
        <dbReference type="EMBL" id="MST31883.1"/>
    </source>
</evidence>
<evidence type="ECO:0008006" key="4">
    <source>
        <dbReference type="Google" id="ProtNLM"/>
    </source>
</evidence>
<comment type="caution">
    <text evidence="2">The sequence shown here is derived from an EMBL/GenBank/DDBJ whole genome shotgun (WGS) entry which is preliminary data.</text>
</comment>
<feature type="transmembrane region" description="Helical" evidence="1">
    <location>
        <begin position="100"/>
        <end position="120"/>
    </location>
</feature>
<protein>
    <recommendedName>
        <fullName evidence="4">Histidine kinase</fullName>
    </recommendedName>
</protein>
<dbReference type="EMBL" id="WJHE01000164">
    <property type="protein sequence ID" value="MST31883.1"/>
    <property type="molecule type" value="Genomic_DNA"/>
</dbReference>
<keyword evidence="1" id="KW-1133">Transmembrane helix</keyword>
<evidence type="ECO:0000313" key="3">
    <source>
        <dbReference type="Proteomes" id="UP000437736"/>
    </source>
</evidence>
<feature type="transmembrane region" description="Helical" evidence="1">
    <location>
        <begin position="27"/>
        <end position="45"/>
    </location>
</feature>
<name>A0ABW9QU20_9ACTN</name>
<keyword evidence="1" id="KW-0472">Membrane</keyword>
<keyword evidence="3" id="KW-1185">Reference proteome</keyword>
<reference evidence="2 3" key="1">
    <citation type="submission" date="2019-11" db="EMBL/GenBank/DDBJ databases">
        <title>Acidiferrimicrobium australis gen. nov., sp. nov., an acidophilic and obligately heterotrophic, member of the Actinobacteria that catalyses dissimilatory oxido- reduction of iron isolated from metal-rich acidic water in Chile.</title>
        <authorList>
            <person name="Gonzalez D."/>
            <person name="Huber K."/>
            <person name="Hedrich S."/>
            <person name="Rojas-Villalobos C."/>
            <person name="Quatrini R."/>
            <person name="Dinamarca M.A."/>
            <person name="Schwarz A."/>
            <person name="Canales C."/>
            <person name="Nancucheo I."/>
        </authorList>
    </citation>
    <scope>NUCLEOTIDE SEQUENCE [LARGE SCALE GENOMIC DNA]</scope>
    <source>
        <strain evidence="2 3">USS-CCA1</strain>
    </source>
</reference>